<dbReference type="PROSITE" id="PS00893">
    <property type="entry name" value="NUDIX_BOX"/>
    <property type="match status" value="1"/>
</dbReference>
<dbReference type="NCBIfam" id="NF001299">
    <property type="entry name" value="PRK00241.1"/>
    <property type="match status" value="1"/>
</dbReference>
<dbReference type="InterPro" id="IPR020084">
    <property type="entry name" value="NUDIX_hydrolase_CS"/>
</dbReference>
<dbReference type="PANTHER" id="PTHR42904">
    <property type="entry name" value="NUDIX HYDROLASE, NUDC SUBFAMILY"/>
    <property type="match status" value="1"/>
</dbReference>
<comment type="catalytic activity">
    <reaction evidence="9">
        <text>a 5'-end NAD(+)-phospho-ribonucleoside in mRNA + H2O = a 5'-end phospho-adenosine-phospho-ribonucleoside in mRNA + beta-nicotinamide D-ribonucleotide + 2 H(+)</text>
        <dbReference type="Rhea" id="RHEA:60876"/>
        <dbReference type="Rhea" id="RHEA-COMP:15698"/>
        <dbReference type="Rhea" id="RHEA-COMP:15719"/>
        <dbReference type="ChEBI" id="CHEBI:14649"/>
        <dbReference type="ChEBI" id="CHEBI:15377"/>
        <dbReference type="ChEBI" id="CHEBI:15378"/>
        <dbReference type="ChEBI" id="CHEBI:144029"/>
        <dbReference type="ChEBI" id="CHEBI:144051"/>
    </reaction>
    <physiologicalReaction direction="left-to-right" evidence="9">
        <dbReference type="Rhea" id="RHEA:60877"/>
    </physiologicalReaction>
</comment>
<dbReference type="InterPro" id="IPR049734">
    <property type="entry name" value="NudC-like_C"/>
</dbReference>
<keyword evidence="12" id="KW-1185">Reference proteome</keyword>
<sequence>MTEPFQLGSVPALSRSDVDRAEELRVDTERLRTRWPKARVVVVDVQGRTPVPYDGERTSPSLAVRDAATFGEEPPDGAVFLGSTDDGDYWAILDVDVAEGETLRLPGRFGAVVEAIVSGGEMWVGLREHGDRIDDAGAGLFTTALALRNWHRRARFCAKCGGESRIAQYGWVSRCSSCQREEYPRTDPAVICLVHDDVGVNGEHVLLARGATWPEGARSVLAGFVEAGESLEACARREILEEVGVDVDNVRYLGSQPWPFPRSIMLGFAARASRDQPLRLADGEIAEAHWYSREEIRAAFARGERRGEPEPGALRLPGNSSIARVMLRAWAQASP</sequence>
<evidence type="ECO:0000256" key="1">
    <source>
        <dbReference type="ARBA" id="ARBA00001946"/>
    </source>
</evidence>
<organism evidence="11 12">
    <name type="scientific">Haloechinothrix salitolerans</name>
    <dbReference type="NCBI Taxonomy" id="926830"/>
    <lineage>
        <taxon>Bacteria</taxon>
        <taxon>Bacillati</taxon>
        <taxon>Actinomycetota</taxon>
        <taxon>Actinomycetes</taxon>
        <taxon>Pseudonocardiales</taxon>
        <taxon>Pseudonocardiaceae</taxon>
        <taxon>Haloechinothrix</taxon>
    </lineage>
</organism>
<comment type="caution">
    <text evidence="11">The sequence shown here is derived from an EMBL/GenBank/DDBJ whole genome shotgun (WGS) entry which is preliminary data.</text>
</comment>
<feature type="domain" description="Nudix hydrolase" evidence="10">
    <location>
        <begin position="184"/>
        <end position="314"/>
    </location>
</feature>
<evidence type="ECO:0000256" key="3">
    <source>
        <dbReference type="ARBA" id="ARBA00009595"/>
    </source>
</evidence>
<dbReference type="InterPro" id="IPR050241">
    <property type="entry name" value="NAD-cap_RNA_hydrolase_NudC"/>
</dbReference>
<evidence type="ECO:0000256" key="9">
    <source>
        <dbReference type="ARBA" id="ARBA00023679"/>
    </source>
</evidence>
<reference evidence="12" key="1">
    <citation type="journal article" date="2019" name="Int. J. Syst. Evol. Microbiol.">
        <title>The Global Catalogue of Microorganisms (GCM) 10K type strain sequencing project: providing services to taxonomists for standard genome sequencing and annotation.</title>
        <authorList>
            <consortium name="The Broad Institute Genomics Platform"/>
            <consortium name="The Broad Institute Genome Sequencing Center for Infectious Disease"/>
            <person name="Wu L."/>
            <person name="Ma J."/>
        </authorList>
    </citation>
    <scope>NUCLEOTIDE SEQUENCE [LARGE SCALE GENOMIC DNA]</scope>
    <source>
        <strain evidence="12">KCTC 32255</strain>
    </source>
</reference>
<evidence type="ECO:0000313" key="11">
    <source>
        <dbReference type="EMBL" id="MFC6871019.1"/>
    </source>
</evidence>
<name>A0ABW2CAC8_9PSEU</name>
<evidence type="ECO:0000256" key="6">
    <source>
        <dbReference type="ARBA" id="ARBA00022801"/>
    </source>
</evidence>
<evidence type="ECO:0000256" key="7">
    <source>
        <dbReference type="ARBA" id="ARBA00022842"/>
    </source>
</evidence>
<keyword evidence="7" id="KW-0460">Magnesium</keyword>
<keyword evidence="6 11" id="KW-0378">Hydrolase</keyword>
<dbReference type="InterPro" id="IPR015376">
    <property type="entry name" value="Znr_NADH_PPase"/>
</dbReference>
<proteinExistence type="inferred from homology"/>
<gene>
    <name evidence="11" type="primary">nudC</name>
    <name evidence="11" type="ORF">ACFQGD_28250</name>
</gene>
<evidence type="ECO:0000256" key="2">
    <source>
        <dbReference type="ARBA" id="ARBA00001947"/>
    </source>
</evidence>
<dbReference type="GO" id="GO:0016787">
    <property type="term" value="F:hydrolase activity"/>
    <property type="evidence" value="ECO:0007669"/>
    <property type="project" value="UniProtKB-KW"/>
</dbReference>
<evidence type="ECO:0000256" key="8">
    <source>
        <dbReference type="ARBA" id="ARBA00023027"/>
    </source>
</evidence>
<dbReference type="Gene3D" id="3.90.79.20">
    <property type="match status" value="1"/>
</dbReference>
<protein>
    <recommendedName>
        <fullName evidence="4">NAD(+) diphosphatase</fullName>
        <ecNumber evidence="4">3.6.1.22</ecNumber>
    </recommendedName>
</protein>
<dbReference type="InterPro" id="IPR000086">
    <property type="entry name" value="NUDIX_hydrolase_dom"/>
</dbReference>
<comment type="cofactor">
    <cofactor evidence="2">
        <name>Zn(2+)</name>
        <dbReference type="ChEBI" id="CHEBI:29105"/>
    </cofactor>
</comment>
<dbReference type="CDD" id="cd03429">
    <property type="entry name" value="NUDIX_NADH_pyrophosphatase_Nudt13"/>
    <property type="match status" value="1"/>
</dbReference>
<dbReference type="Gene3D" id="3.90.79.10">
    <property type="entry name" value="Nucleoside Triphosphate Pyrophosphohydrolase"/>
    <property type="match status" value="1"/>
</dbReference>
<dbReference type="SUPFAM" id="SSF55811">
    <property type="entry name" value="Nudix"/>
    <property type="match status" value="1"/>
</dbReference>
<dbReference type="Pfam" id="PF09297">
    <property type="entry name" value="Zn_ribbon_NUD"/>
    <property type="match status" value="1"/>
</dbReference>
<keyword evidence="5" id="KW-0479">Metal-binding</keyword>
<evidence type="ECO:0000256" key="4">
    <source>
        <dbReference type="ARBA" id="ARBA00012381"/>
    </source>
</evidence>
<keyword evidence="8" id="KW-0520">NAD</keyword>
<dbReference type="Pfam" id="PF00293">
    <property type="entry name" value="NUDIX"/>
    <property type="match status" value="1"/>
</dbReference>
<dbReference type="RefSeq" id="WP_345406515.1">
    <property type="nucleotide sequence ID" value="NZ_BAABLA010000122.1"/>
</dbReference>
<evidence type="ECO:0000313" key="12">
    <source>
        <dbReference type="Proteomes" id="UP001596337"/>
    </source>
</evidence>
<evidence type="ECO:0000259" key="10">
    <source>
        <dbReference type="PROSITE" id="PS51462"/>
    </source>
</evidence>
<dbReference type="PANTHER" id="PTHR42904:SF6">
    <property type="entry name" value="NAD-CAPPED RNA HYDROLASE NUDT12"/>
    <property type="match status" value="1"/>
</dbReference>
<accession>A0ABW2CAC8</accession>
<comment type="cofactor">
    <cofactor evidence="1">
        <name>Mg(2+)</name>
        <dbReference type="ChEBI" id="CHEBI:18420"/>
    </cofactor>
</comment>
<dbReference type="InterPro" id="IPR015797">
    <property type="entry name" value="NUDIX_hydrolase-like_dom_sf"/>
</dbReference>
<dbReference type="PROSITE" id="PS51462">
    <property type="entry name" value="NUDIX"/>
    <property type="match status" value="1"/>
</dbReference>
<dbReference type="EMBL" id="JBHSXX010000001">
    <property type="protein sequence ID" value="MFC6871019.1"/>
    <property type="molecule type" value="Genomic_DNA"/>
</dbReference>
<dbReference type="EC" id="3.6.1.22" evidence="4"/>
<comment type="similarity">
    <text evidence="3">Belongs to the Nudix hydrolase family. NudC subfamily.</text>
</comment>
<dbReference type="Proteomes" id="UP001596337">
    <property type="component" value="Unassembled WGS sequence"/>
</dbReference>
<evidence type="ECO:0000256" key="5">
    <source>
        <dbReference type="ARBA" id="ARBA00022723"/>
    </source>
</evidence>